<sequence>MAPKAGKTKPHKAKGEKKKKEEKVLPYVIEITVVTPEESQVTLKGISTDKILDVRKLLAVHVETCHMTNYSLSHEVRGPMLKDSIEITSLKPCHLTIMEEDYTEWQAVVHIRRLLDIFACTTSFGGSSSPKPAGRTGLRDLGNKEPGSTETEPASENATSVPNPKAKIPDKKSGSVSPGSLKWKPPKSEIVSAEGDAAEKGDAAAAAIMCPPPRLGQFYEFFSFSHLTPPIQYIRRSTRQLLEDKSDGDFFQIDVRVSSGKPTTIVASQKGFYPSGRRILLSHTLVGLLQQLSRPFDAAYKALTKVFTEHNKVSSSKHLLCIFIAEIGFGNLPYGFRANTWVVPPFVADHPSIFPPLPVEDENWGGNGGGQGRDGKHDYRQWAKEFTILAAMPCKTAEERQIRDRKAFLLHSLFVDVSVFKAVAAIKHLVENKQQTPNDSSPSIAFEEKIGDLFIKVVNDVPDASLKLDCKNDGSWVLGMSPEELTKRNLLKGITADESATVHDTSTLGVVVVRHCGYTATVKVVAETNSNGTPISEDIDIEDQPDGGANALNVNSLRILLHQMSTPRASSSVQRSSNADVEDSHASRTLVRKVLSESLLKLQAGDTKDAKSIRWELGACWVQHLQNQASGKTDSKKGEEAKVEPVKGLGKHGGLLKDIKKKLDERSNKSDQRKEAGSNTADVSKKDLEKLDEKKEIMWKELSEAAYLRLKESETGLHLKSPDELVEMAHKYYADTALPKLVADFGSLELSPVDGRTLTDFMHTRGLQMSSLGRVVELADRLPHVQSLCIHEMVVRAYKHIMQAVVAAVEKIGDLAVSISSCLNALSKLISVCGPYHRMTAGAYSLLAVVLYHTGDFNQATIYQQKALDINERELGLDHPDTMKSYGDLAVFYYRLQHTELALKYVKHFHYMTIVKDYSSVWILIEHLFLCSYYF</sequence>
<proteinExistence type="predicted"/>
<accession>A0ACC0BT43</accession>
<protein>
    <submittedName>
        <fullName evidence="1">Uncharacterized protein</fullName>
    </submittedName>
</protein>
<dbReference type="EMBL" id="CM044702">
    <property type="protein sequence ID" value="KAI5675768.1"/>
    <property type="molecule type" value="Genomic_DNA"/>
</dbReference>
<evidence type="ECO:0000313" key="1">
    <source>
        <dbReference type="EMBL" id="KAI5675768.1"/>
    </source>
</evidence>
<name>A0ACC0BT43_CATRO</name>
<evidence type="ECO:0000313" key="2">
    <source>
        <dbReference type="Proteomes" id="UP001060085"/>
    </source>
</evidence>
<reference evidence="2" key="1">
    <citation type="journal article" date="2023" name="Nat. Plants">
        <title>Single-cell RNA sequencing provides a high-resolution roadmap for understanding the multicellular compartmentation of specialized metabolism.</title>
        <authorList>
            <person name="Sun S."/>
            <person name="Shen X."/>
            <person name="Li Y."/>
            <person name="Li Y."/>
            <person name="Wang S."/>
            <person name="Li R."/>
            <person name="Zhang H."/>
            <person name="Shen G."/>
            <person name="Guo B."/>
            <person name="Wei J."/>
            <person name="Xu J."/>
            <person name="St-Pierre B."/>
            <person name="Chen S."/>
            <person name="Sun C."/>
        </authorList>
    </citation>
    <scope>NUCLEOTIDE SEQUENCE [LARGE SCALE GENOMIC DNA]</scope>
</reference>
<organism evidence="1 2">
    <name type="scientific">Catharanthus roseus</name>
    <name type="common">Madagascar periwinkle</name>
    <name type="synonym">Vinca rosea</name>
    <dbReference type="NCBI Taxonomy" id="4058"/>
    <lineage>
        <taxon>Eukaryota</taxon>
        <taxon>Viridiplantae</taxon>
        <taxon>Streptophyta</taxon>
        <taxon>Embryophyta</taxon>
        <taxon>Tracheophyta</taxon>
        <taxon>Spermatophyta</taxon>
        <taxon>Magnoliopsida</taxon>
        <taxon>eudicotyledons</taxon>
        <taxon>Gunneridae</taxon>
        <taxon>Pentapetalae</taxon>
        <taxon>asterids</taxon>
        <taxon>lamiids</taxon>
        <taxon>Gentianales</taxon>
        <taxon>Apocynaceae</taxon>
        <taxon>Rauvolfioideae</taxon>
        <taxon>Vinceae</taxon>
        <taxon>Catharanthinae</taxon>
        <taxon>Catharanthus</taxon>
    </lineage>
</organism>
<keyword evidence="2" id="KW-1185">Reference proteome</keyword>
<comment type="caution">
    <text evidence="1">The sequence shown here is derived from an EMBL/GenBank/DDBJ whole genome shotgun (WGS) entry which is preliminary data.</text>
</comment>
<dbReference type="Proteomes" id="UP001060085">
    <property type="component" value="Linkage Group LG02"/>
</dbReference>
<gene>
    <name evidence="1" type="ORF">M9H77_06718</name>
</gene>